<protein>
    <submittedName>
        <fullName evidence="1">Uncharacterized protein</fullName>
    </submittedName>
</protein>
<dbReference type="EMBL" id="JAHGAV010000199">
    <property type="protein sequence ID" value="KAG6928836.1"/>
    <property type="molecule type" value="Genomic_DNA"/>
</dbReference>
<evidence type="ECO:0000313" key="1">
    <source>
        <dbReference type="EMBL" id="KAG6928836.1"/>
    </source>
</evidence>
<proteinExistence type="predicted"/>
<accession>A0A8T1SID4</accession>
<dbReference type="AlphaFoldDB" id="A0A8T1SID4"/>
<reference evidence="1 2" key="1">
    <citation type="journal article" date="2020" name="G3 (Bethesda)">
        <title>Draft Genome of the Common Snapping Turtle, Chelydra serpentina, a Model for Phenotypic Plasticity in Reptiles.</title>
        <authorList>
            <person name="Das D."/>
            <person name="Singh S.K."/>
            <person name="Bierstedt J."/>
            <person name="Erickson A."/>
            <person name="Galli G.L.J."/>
            <person name="Crossley D.A. 2nd"/>
            <person name="Rhen T."/>
        </authorList>
    </citation>
    <scope>NUCLEOTIDE SEQUENCE [LARGE SCALE GENOMIC DNA]</scope>
    <source>
        <strain evidence="1">KW</strain>
    </source>
</reference>
<keyword evidence="2" id="KW-1185">Reference proteome</keyword>
<sequence length="144" mass="16396">MLGVSRDLFTLSVFYQDLVLATRIMGEDLLAEPLLHNPHLDVQVRESPLMHQSLLLAVTTRIGDFMDYNQGDRMNPMALGQRMELYILHVPHLLLQEMRTLIKVHLPLAVFLEWVLREGAPCLTLTPGPLCFPSHPLKNHLSLP</sequence>
<evidence type="ECO:0000313" key="2">
    <source>
        <dbReference type="Proteomes" id="UP000765507"/>
    </source>
</evidence>
<dbReference type="Proteomes" id="UP000765507">
    <property type="component" value="Unassembled WGS sequence"/>
</dbReference>
<comment type="caution">
    <text evidence="1">The sequence shown here is derived from an EMBL/GenBank/DDBJ whole genome shotgun (WGS) entry which is preliminary data.</text>
</comment>
<name>A0A8T1SID4_CHESE</name>
<gene>
    <name evidence="1" type="ORF">G0U57_006898</name>
</gene>
<organism evidence="1 2">
    <name type="scientific">Chelydra serpentina</name>
    <name type="common">Snapping turtle</name>
    <name type="synonym">Testudo serpentina</name>
    <dbReference type="NCBI Taxonomy" id="8475"/>
    <lineage>
        <taxon>Eukaryota</taxon>
        <taxon>Metazoa</taxon>
        <taxon>Chordata</taxon>
        <taxon>Craniata</taxon>
        <taxon>Vertebrata</taxon>
        <taxon>Euteleostomi</taxon>
        <taxon>Archelosauria</taxon>
        <taxon>Testudinata</taxon>
        <taxon>Testudines</taxon>
        <taxon>Cryptodira</taxon>
        <taxon>Durocryptodira</taxon>
        <taxon>Americhelydia</taxon>
        <taxon>Chelydroidea</taxon>
        <taxon>Chelydridae</taxon>
        <taxon>Chelydra</taxon>
    </lineage>
</organism>